<dbReference type="PANTHER" id="PTHR37423">
    <property type="entry name" value="SOLUBLE LYTIC MUREIN TRANSGLYCOSYLASE-RELATED"/>
    <property type="match status" value="1"/>
</dbReference>
<dbReference type="KEGG" id="geo:Geob_3826"/>
<comment type="similarity">
    <text evidence="1">Belongs to the transglycosylase Slt family.</text>
</comment>
<name>B9M7Q7_GEODF</name>
<gene>
    <name evidence="3" type="ordered locus">Geob_3826</name>
</gene>
<dbReference type="InterPro" id="IPR000189">
    <property type="entry name" value="Transglyc_AS"/>
</dbReference>
<dbReference type="Proteomes" id="UP000007721">
    <property type="component" value="Chromosome"/>
</dbReference>
<dbReference type="PANTHER" id="PTHR37423:SF2">
    <property type="entry name" value="MEMBRANE-BOUND LYTIC MUREIN TRANSGLYCOSYLASE C"/>
    <property type="match status" value="1"/>
</dbReference>
<proteinExistence type="inferred from homology"/>
<dbReference type="InterPro" id="IPR008258">
    <property type="entry name" value="Transglycosylase_SLT_dom_1"/>
</dbReference>
<dbReference type="PROSITE" id="PS00922">
    <property type="entry name" value="TRANSGLYCOSYLASE"/>
    <property type="match status" value="1"/>
</dbReference>
<dbReference type="STRING" id="316067.Geob_3826"/>
<dbReference type="AlphaFoldDB" id="B9M7Q7"/>
<evidence type="ECO:0000259" key="2">
    <source>
        <dbReference type="Pfam" id="PF01464"/>
    </source>
</evidence>
<protein>
    <submittedName>
        <fullName evidence="3">Lytic transglycosylase domain protein</fullName>
    </submittedName>
</protein>
<accession>B9M7Q7</accession>
<dbReference type="GO" id="GO:0008933">
    <property type="term" value="F:peptidoglycan lytic transglycosylase activity"/>
    <property type="evidence" value="ECO:0007669"/>
    <property type="project" value="InterPro"/>
</dbReference>
<keyword evidence="4" id="KW-1185">Reference proteome</keyword>
<dbReference type="eggNOG" id="COG0741">
    <property type="taxonomic scope" value="Bacteria"/>
</dbReference>
<dbReference type="CDD" id="cd00254">
    <property type="entry name" value="LT-like"/>
    <property type="match status" value="1"/>
</dbReference>
<dbReference type="GO" id="GO:0016020">
    <property type="term" value="C:membrane"/>
    <property type="evidence" value="ECO:0007669"/>
    <property type="project" value="InterPro"/>
</dbReference>
<dbReference type="SUPFAM" id="SSF53955">
    <property type="entry name" value="Lysozyme-like"/>
    <property type="match status" value="1"/>
</dbReference>
<dbReference type="Gene3D" id="1.10.530.10">
    <property type="match status" value="1"/>
</dbReference>
<sequence length="255" mass="27658">MAINQIETAPQVATARSPVRLNSGDRQKEDKFVELLKTSETSTFVNSVTPADAETAAEILRLQMLRSAVSLAGSDDGYSTMPTADSISRALSTYLEQQRQHPTASPEAPNAISIAPEEHPATTLPVAQNSSLETIIVRASKRYGVEVGLIKAVIKAESNFNAHAVSHAGAQGLMQLMPSTAKGLGVTDSFDAEQNVMAGTRFLKDMLNRYGGNVDSALAAYNWGPGNVDRHAESLPRETRDYLVKVKRYYRDYSV</sequence>
<evidence type="ECO:0000313" key="3">
    <source>
        <dbReference type="EMBL" id="ACM22163.1"/>
    </source>
</evidence>
<feature type="domain" description="Transglycosylase SLT" evidence="2">
    <location>
        <begin position="136"/>
        <end position="233"/>
    </location>
</feature>
<evidence type="ECO:0000313" key="4">
    <source>
        <dbReference type="Proteomes" id="UP000007721"/>
    </source>
</evidence>
<dbReference type="InterPro" id="IPR023346">
    <property type="entry name" value="Lysozyme-like_dom_sf"/>
</dbReference>
<reference evidence="3 4" key="1">
    <citation type="submission" date="2009-01" db="EMBL/GenBank/DDBJ databases">
        <title>Complete sequence of Geobacter sp. FRC-32.</title>
        <authorList>
            <consortium name="US DOE Joint Genome Institute"/>
            <person name="Lucas S."/>
            <person name="Copeland A."/>
            <person name="Lapidus A."/>
            <person name="Glavina del Rio T."/>
            <person name="Dalin E."/>
            <person name="Tice H."/>
            <person name="Bruce D."/>
            <person name="Goodwin L."/>
            <person name="Pitluck S."/>
            <person name="Saunders E."/>
            <person name="Brettin T."/>
            <person name="Detter J.C."/>
            <person name="Han C."/>
            <person name="Larimer F."/>
            <person name="Land M."/>
            <person name="Hauser L."/>
            <person name="Kyrpides N."/>
            <person name="Ovchinnikova G."/>
            <person name="Kostka J."/>
            <person name="Richardson P."/>
        </authorList>
    </citation>
    <scope>NUCLEOTIDE SEQUENCE [LARGE SCALE GENOMIC DNA]</scope>
    <source>
        <strain evidence="4">DSM 22248 / JCM 15807 / FRC-32</strain>
    </source>
</reference>
<evidence type="ECO:0000256" key="1">
    <source>
        <dbReference type="ARBA" id="ARBA00007734"/>
    </source>
</evidence>
<dbReference type="RefSeq" id="WP_012648888.1">
    <property type="nucleotide sequence ID" value="NC_011979.1"/>
</dbReference>
<dbReference type="HOGENOM" id="CLU_065765_4_4_7"/>
<dbReference type="Pfam" id="PF01464">
    <property type="entry name" value="SLT"/>
    <property type="match status" value="1"/>
</dbReference>
<dbReference type="EMBL" id="CP001390">
    <property type="protein sequence ID" value="ACM22163.1"/>
    <property type="molecule type" value="Genomic_DNA"/>
</dbReference>
<dbReference type="OrthoDB" id="9781970at2"/>
<dbReference type="GO" id="GO:0000270">
    <property type="term" value="P:peptidoglycan metabolic process"/>
    <property type="evidence" value="ECO:0007669"/>
    <property type="project" value="InterPro"/>
</dbReference>
<organism evidence="3 4">
    <name type="scientific">Geotalea daltonii (strain DSM 22248 / JCM 15807 / FRC-32)</name>
    <name type="common">Geobacter daltonii</name>
    <dbReference type="NCBI Taxonomy" id="316067"/>
    <lineage>
        <taxon>Bacteria</taxon>
        <taxon>Pseudomonadati</taxon>
        <taxon>Thermodesulfobacteriota</taxon>
        <taxon>Desulfuromonadia</taxon>
        <taxon>Geobacterales</taxon>
        <taxon>Geobacteraceae</taxon>
        <taxon>Geotalea</taxon>
    </lineage>
</organism>
<dbReference type="CAZy" id="GH23">
    <property type="family name" value="Glycoside Hydrolase Family 23"/>
</dbReference>